<sequence>MGSRFEPRTDVLRPHPPVEPMTAIVEPANSIVTRPQYRTQAPSPKCITNEVLSFTPRVTATDSHGSGRHPGIKFA</sequence>
<organism evidence="2 3">
    <name type="scientific">Pisolithus tinctorius Marx 270</name>
    <dbReference type="NCBI Taxonomy" id="870435"/>
    <lineage>
        <taxon>Eukaryota</taxon>
        <taxon>Fungi</taxon>
        <taxon>Dikarya</taxon>
        <taxon>Basidiomycota</taxon>
        <taxon>Agaricomycotina</taxon>
        <taxon>Agaricomycetes</taxon>
        <taxon>Agaricomycetidae</taxon>
        <taxon>Boletales</taxon>
        <taxon>Sclerodermatineae</taxon>
        <taxon>Pisolithaceae</taxon>
        <taxon>Pisolithus</taxon>
    </lineage>
</organism>
<evidence type="ECO:0000256" key="1">
    <source>
        <dbReference type="SAM" id="MobiDB-lite"/>
    </source>
</evidence>
<reference evidence="3" key="2">
    <citation type="submission" date="2015-01" db="EMBL/GenBank/DDBJ databases">
        <title>Evolutionary Origins and Diversification of the Mycorrhizal Mutualists.</title>
        <authorList>
            <consortium name="DOE Joint Genome Institute"/>
            <consortium name="Mycorrhizal Genomics Consortium"/>
            <person name="Kohler A."/>
            <person name="Kuo A."/>
            <person name="Nagy L.G."/>
            <person name="Floudas D."/>
            <person name="Copeland A."/>
            <person name="Barry K.W."/>
            <person name="Cichocki N."/>
            <person name="Veneault-Fourrey C."/>
            <person name="LaButti K."/>
            <person name="Lindquist E.A."/>
            <person name="Lipzen A."/>
            <person name="Lundell T."/>
            <person name="Morin E."/>
            <person name="Murat C."/>
            <person name="Riley R."/>
            <person name="Ohm R."/>
            <person name="Sun H."/>
            <person name="Tunlid A."/>
            <person name="Henrissat B."/>
            <person name="Grigoriev I.V."/>
            <person name="Hibbett D.S."/>
            <person name="Martin F."/>
        </authorList>
    </citation>
    <scope>NUCLEOTIDE SEQUENCE [LARGE SCALE GENOMIC DNA]</scope>
    <source>
        <strain evidence="3">Marx 270</strain>
    </source>
</reference>
<evidence type="ECO:0000313" key="3">
    <source>
        <dbReference type="Proteomes" id="UP000054217"/>
    </source>
</evidence>
<accession>A0A0C3JE79</accession>
<feature type="region of interest" description="Disordered" evidence="1">
    <location>
        <begin position="1"/>
        <end position="20"/>
    </location>
</feature>
<feature type="compositionally biased region" description="Basic and acidic residues" evidence="1">
    <location>
        <begin position="1"/>
        <end position="13"/>
    </location>
</feature>
<name>A0A0C3JE79_PISTI</name>
<dbReference type="HOGENOM" id="CLU_2672051_0_0_1"/>
<keyword evidence="3" id="KW-1185">Reference proteome</keyword>
<dbReference type="Proteomes" id="UP000054217">
    <property type="component" value="Unassembled WGS sequence"/>
</dbReference>
<evidence type="ECO:0000313" key="2">
    <source>
        <dbReference type="EMBL" id="KIN95931.1"/>
    </source>
</evidence>
<dbReference type="InParanoid" id="A0A0C3JE79"/>
<dbReference type="EMBL" id="KN832057">
    <property type="protein sequence ID" value="KIN95931.1"/>
    <property type="molecule type" value="Genomic_DNA"/>
</dbReference>
<gene>
    <name evidence="2" type="ORF">M404DRAFT_1007086</name>
</gene>
<protein>
    <submittedName>
        <fullName evidence="2">Uncharacterized protein</fullName>
    </submittedName>
</protein>
<proteinExistence type="predicted"/>
<reference evidence="2 3" key="1">
    <citation type="submission" date="2014-04" db="EMBL/GenBank/DDBJ databases">
        <authorList>
            <consortium name="DOE Joint Genome Institute"/>
            <person name="Kuo A."/>
            <person name="Kohler A."/>
            <person name="Costa M.D."/>
            <person name="Nagy L.G."/>
            <person name="Floudas D."/>
            <person name="Copeland A."/>
            <person name="Barry K.W."/>
            <person name="Cichocki N."/>
            <person name="Veneault-Fourrey C."/>
            <person name="LaButti K."/>
            <person name="Lindquist E.A."/>
            <person name="Lipzen A."/>
            <person name="Lundell T."/>
            <person name="Morin E."/>
            <person name="Murat C."/>
            <person name="Sun H."/>
            <person name="Tunlid A."/>
            <person name="Henrissat B."/>
            <person name="Grigoriev I.V."/>
            <person name="Hibbett D.S."/>
            <person name="Martin F."/>
            <person name="Nordberg H.P."/>
            <person name="Cantor M.N."/>
            <person name="Hua S.X."/>
        </authorList>
    </citation>
    <scope>NUCLEOTIDE SEQUENCE [LARGE SCALE GENOMIC DNA]</scope>
    <source>
        <strain evidence="2 3">Marx 270</strain>
    </source>
</reference>
<dbReference type="AlphaFoldDB" id="A0A0C3JE79"/>